<reference evidence="3 4" key="1">
    <citation type="submission" date="2020-05" db="EMBL/GenBank/DDBJ databases">
        <title>MicrobeNet Type strains.</title>
        <authorList>
            <person name="Nicholson A.C."/>
        </authorList>
    </citation>
    <scope>NUCLEOTIDE SEQUENCE [LARGE SCALE GENOMIC DNA]</scope>
    <source>
        <strain evidence="3 4">CCUG 46604</strain>
    </source>
</reference>
<dbReference type="EMBL" id="JABEMC010000012">
    <property type="protein sequence ID" value="NNG80275.1"/>
    <property type="molecule type" value="Genomic_DNA"/>
</dbReference>
<dbReference type="GO" id="GO:0030163">
    <property type="term" value="P:protein catabolic process"/>
    <property type="evidence" value="ECO:0007669"/>
    <property type="project" value="InterPro"/>
</dbReference>
<evidence type="ECO:0000256" key="1">
    <source>
        <dbReference type="HAMAP-Rule" id="MF_00302"/>
    </source>
</evidence>
<gene>
    <name evidence="1 3" type="primary">clpS</name>
    <name evidence="3" type="ORF">HLA91_12980</name>
</gene>
<dbReference type="SUPFAM" id="SSF54736">
    <property type="entry name" value="ClpS-like"/>
    <property type="match status" value="1"/>
</dbReference>
<evidence type="ECO:0000259" key="2">
    <source>
        <dbReference type="Pfam" id="PF02617"/>
    </source>
</evidence>
<keyword evidence="3" id="KW-0378">Hydrolase</keyword>
<dbReference type="AlphaFoldDB" id="A0A849AW62"/>
<name>A0A849AW62_9MICO</name>
<evidence type="ECO:0000313" key="4">
    <source>
        <dbReference type="Proteomes" id="UP000549517"/>
    </source>
</evidence>
<comment type="similarity">
    <text evidence="1">Belongs to the ClpS family.</text>
</comment>
<dbReference type="Proteomes" id="UP000549517">
    <property type="component" value="Unassembled WGS sequence"/>
</dbReference>
<protein>
    <recommendedName>
        <fullName evidence="1">ATP-dependent Clp protease adapter protein ClpS</fullName>
    </recommendedName>
</protein>
<feature type="domain" description="Adaptor protein ClpS core" evidence="2">
    <location>
        <begin position="32"/>
        <end position="104"/>
    </location>
</feature>
<dbReference type="InterPro" id="IPR003769">
    <property type="entry name" value="ClpS_core"/>
</dbReference>
<dbReference type="GO" id="GO:0008233">
    <property type="term" value="F:peptidase activity"/>
    <property type="evidence" value="ECO:0007669"/>
    <property type="project" value="UniProtKB-KW"/>
</dbReference>
<proteinExistence type="inferred from homology"/>
<accession>A0A849AW62</accession>
<dbReference type="Pfam" id="PF02617">
    <property type="entry name" value="ClpS"/>
    <property type="match status" value="1"/>
</dbReference>
<dbReference type="HAMAP" id="MF_00302">
    <property type="entry name" value="ClpS"/>
    <property type="match status" value="1"/>
</dbReference>
<dbReference type="GO" id="GO:0006508">
    <property type="term" value="P:proteolysis"/>
    <property type="evidence" value="ECO:0007669"/>
    <property type="project" value="UniProtKB-UniRule"/>
</dbReference>
<dbReference type="NCBIfam" id="NF000668">
    <property type="entry name" value="PRK00033.1-1"/>
    <property type="match status" value="1"/>
</dbReference>
<sequence>MNSPTVKGVMSTGDSSQAVIDPQAETLHETRPDSPWACIVMNDPVNLMSYVTYVFQSYFGYSRAKSEKLMLEVHELGRSVVATGSREQMERDTAAMHGFGLWATCRPAPTGGEV</sequence>
<evidence type="ECO:0000313" key="3">
    <source>
        <dbReference type="EMBL" id="NNG80275.1"/>
    </source>
</evidence>
<dbReference type="Gene3D" id="3.30.1390.10">
    <property type="match status" value="1"/>
</dbReference>
<dbReference type="InterPro" id="IPR014719">
    <property type="entry name" value="Ribosomal_bL12_C/ClpS-like"/>
</dbReference>
<comment type="function">
    <text evidence="1">Involved in the modulation of the specificity of the ClpAP-mediated ATP-dependent protein degradation.</text>
</comment>
<comment type="caution">
    <text evidence="3">The sequence shown here is derived from an EMBL/GenBank/DDBJ whole genome shotgun (WGS) entry which is preliminary data.</text>
</comment>
<organism evidence="3 4">
    <name type="scientific">Brevibacterium luteolum</name>
    <dbReference type="NCBI Taxonomy" id="199591"/>
    <lineage>
        <taxon>Bacteria</taxon>
        <taxon>Bacillati</taxon>
        <taxon>Actinomycetota</taxon>
        <taxon>Actinomycetes</taxon>
        <taxon>Micrococcales</taxon>
        <taxon>Brevibacteriaceae</taxon>
        <taxon>Brevibacterium</taxon>
    </lineage>
</organism>
<keyword evidence="3" id="KW-0645">Protease</keyword>
<comment type="subunit">
    <text evidence="1">Binds to the N-terminal domain of the chaperone ClpA.</text>
</comment>
<dbReference type="InterPro" id="IPR022935">
    <property type="entry name" value="ClpS"/>
</dbReference>